<accession>A0ABS5GXN1</accession>
<keyword evidence="3" id="KW-1185">Reference proteome</keyword>
<dbReference type="InterPro" id="IPR002901">
    <property type="entry name" value="MGlyc_endo_b_GlcNAc-like_dom"/>
</dbReference>
<organism evidence="2 3">
    <name type="scientific">Aeromonas popoffii</name>
    <dbReference type="NCBI Taxonomy" id="70856"/>
    <lineage>
        <taxon>Bacteria</taxon>
        <taxon>Pseudomonadati</taxon>
        <taxon>Pseudomonadota</taxon>
        <taxon>Gammaproteobacteria</taxon>
        <taxon>Aeromonadales</taxon>
        <taxon>Aeromonadaceae</taxon>
        <taxon>Aeromonas</taxon>
    </lineage>
</organism>
<dbReference type="SMART" id="SM00047">
    <property type="entry name" value="LYZ2"/>
    <property type="match status" value="1"/>
</dbReference>
<dbReference type="PROSITE" id="PS00018">
    <property type="entry name" value="EF_HAND_1"/>
    <property type="match status" value="1"/>
</dbReference>
<name>A0ABS5GXN1_9GAMM</name>
<comment type="caution">
    <text evidence="2">The sequence shown here is derived from an EMBL/GenBank/DDBJ whole genome shotgun (WGS) entry which is preliminary data.</text>
</comment>
<evidence type="ECO:0000313" key="2">
    <source>
        <dbReference type="EMBL" id="MBR7631587.1"/>
    </source>
</evidence>
<dbReference type="EMBL" id="JAGRZL010000106">
    <property type="protein sequence ID" value="MBR7631587.1"/>
    <property type="molecule type" value="Genomic_DNA"/>
</dbReference>
<dbReference type="PROSITE" id="PS50222">
    <property type="entry name" value="EF_HAND_2"/>
    <property type="match status" value="1"/>
</dbReference>
<reference evidence="2 3" key="1">
    <citation type="submission" date="2021-04" db="EMBL/GenBank/DDBJ databases">
        <title>Draft Genome of Aeromonas popoffii ID682, isolated from a natural water source in Idaho.</title>
        <authorList>
            <person name="Testerman T."/>
            <person name="Graf J."/>
        </authorList>
    </citation>
    <scope>NUCLEOTIDE SEQUENCE [LARGE SCALE GENOMIC DNA]</scope>
    <source>
        <strain evidence="2 3">ID682</strain>
    </source>
</reference>
<dbReference type="Pfam" id="PF01832">
    <property type="entry name" value="Glucosaminidase"/>
    <property type="match status" value="1"/>
</dbReference>
<dbReference type="Gene3D" id="1.10.530.10">
    <property type="match status" value="1"/>
</dbReference>
<proteinExistence type="predicted"/>
<protein>
    <submittedName>
        <fullName evidence="2">N-acetylglucosaminidase</fullName>
    </submittedName>
</protein>
<dbReference type="RefSeq" id="WP_212514934.1">
    <property type="nucleotide sequence ID" value="NZ_CAWQDX010000009.1"/>
</dbReference>
<dbReference type="Proteomes" id="UP000675653">
    <property type="component" value="Unassembled WGS sequence"/>
</dbReference>
<evidence type="ECO:0000259" key="1">
    <source>
        <dbReference type="PROSITE" id="PS50222"/>
    </source>
</evidence>
<sequence>KMARCKYVMPSEDGVPGSCGIAWVCVEDEFIKAKMLPPSHLGELYVLPSPVAIAAGETIGYLGLVETPGSLIGGKKSKHQVHLEVFTQDPRLDDVLANKAGTKGGATYAKVPADLILHEKKSEEGKSKWVATKDKCQEALVESPKLEKDAAKQEWVCVSSDKYVKKEQVELLSQHDWLKIGFKKVDGSGSDGYLDPDGNGELSSEEIQAALQNSGNAEQLHKLIVKHSSEWYEKSSASSYEWLDKLMTKIGLPDFDLLVDHEKQRIDKLEWMQSAADLKIGPDIWHIYPIAIYGKKKDRFVVSYTKYSYTLLKALDKQMAIPSQYAPKVGNYKIATRDEVLVNLTPDDDVTKDSIYQFLDLSKYSEVSDDEINNFLLGQGVLQGKGSVFTSAAKKYNVSEVYLVSHASLETGRGTSGFARGKEYNGIKVYNMYGINVRDDKPSLGIKYAYDKGWDSIDKAIDGGAKWISENFVNHPKYKQNTLYKMRWNPASPGEHQYASDVLWAKHQILNMKKRFDIFPDAILHIDIPVYED</sequence>
<dbReference type="InterPro" id="IPR002048">
    <property type="entry name" value="EF_hand_dom"/>
</dbReference>
<evidence type="ECO:0000313" key="3">
    <source>
        <dbReference type="Proteomes" id="UP000675653"/>
    </source>
</evidence>
<feature type="domain" description="EF-hand" evidence="1">
    <location>
        <begin position="194"/>
        <end position="217"/>
    </location>
</feature>
<dbReference type="InterPro" id="IPR018247">
    <property type="entry name" value="EF_Hand_1_Ca_BS"/>
</dbReference>
<feature type="non-terminal residue" evidence="2">
    <location>
        <position position="1"/>
    </location>
</feature>
<gene>
    <name evidence="2" type="ORF">KAT72_22010</name>
</gene>